<comment type="similarity">
    <text evidence="2">Belongs to the TfdA dioxygenase family.</text>
</comment>
<dbReference type="OrthoDB" id="10257314at2759"/>
<name>A0A1E4S1X3_CYBJN</name>
<evidence type="ECO:0000256" key="2">
    <source>
        <dbReference type="ARBA" id="ARBA00005896"/>
    </source>
</evidence>
<proteinExistence type="inferred from homology"/>
<evidence type="ECO:0000256" key="6">
    <source>
        <dbReference type="ARBA" id="ARBA00023004"/>
    </source>
</evidence>
<evidence type="ECO:0000256" key="3">
    <source>
        <dbReference type="ARBA" id="ARBA00022723"/>
    </source>
</evidence>
<dbReference type="Proteomes" id="UP000094389">
    <property type="component" value="Unassembled WGS sequence"/>
</dbReference>
<keyword evidence="5" id="KW-0560">Oxidoreductase</keyword>
<evidence type="ECO:0000313" key="9">
    <source>
        <dbReference type="Proteomes" id="UP000094389"/>
    </source>
</evidence>
<dbReference type="InterPro" id="IPR051323">
    <property type="entry name" value="AtsK-like"/>
</dbReference>
<organism evidence="8 9">
    <name type="scientific">Cyberlindnera jadinii (strain ATCC 18201 / CBS 1600 / BCRC 20928 / JCM 3617 / NBRC 0987 / NRRL Y-1542)</name>
    <name type="common">Torula yeast</name>
    <name type="synonym">Candida utilis</name>
    <dbReference type="NCBI Taxonomy" id="983966"/>
    <lineage>
        <taxon>Eukaryota</taxon>
        <taxon>Fungi</taxon>
        <taxon>Dikarya</taxon>
        <taxon>Ascomycota</taxon>
        <taxon>Saccharomycotina</taxon>
        <taxon>Saccharomycetes</taxon>
        <taxon>Phaffomycetales</taxon>
        <taxon>Phaffomycetaceae</taxon>
        <taxon>Cyberlindnera</taxon>
    </lineage>
</organism>
<dbReference type="GeneID" id="30988077"/>
<dbReference type="InterPro" id="IPR003819">
    <property type="entry name" value="TauD/TfdA-like"/>
</dbReference>
<sequence>MAECGSPLGPLPSTIFEAYLPDYNESFSTKGLHGDSELRNLFPPAKKDPIQVKRFSPKLDIHPSTIAAGREPQIPYHKAYSEAGDGDRMVRIFKSKLPLSYWHNDLTFEEYSSGTIFFVGLELPDAGGDTLFGDAIEAYNRTSCSL</sequence>
<evidence type="ECO:0000256" key="1">
    <source>
        <dbReference type="ARBA" id="ARBA00001954"/>
    </source>
</evidence>
<dbReference type="GO" id="GO:0016706">
    <property type="term" value="F:2-oxoglutarate-dependent dioxygenase activity"/>
    <property type="evidence" value="ECO:0007669"/>
    <property type="project" value="TreeGrafter"/>
</dbReference>
<dbReference type="RefSeq" id="XP_020070545.1">
    <property type="nucleotide sequence ID" value="XM_020213681.1"/>
</dbReference>
<dbReference type="AlphaFoldDB" id="A0A1E4S1X3"/>
<keyword evidence="3" id="KW-0479">Metal-binding</keyword>
<evidence type="ECO:0000256" key="4">
    <source>
        <dbReference type="ARBA" id="ARBA00022964"/>
    </source>
</evidence>
<accession>A0A1E4S1X3</accession>
<dbReference type="SUPFAM" id="SSF51197">
    <property type="entry name" value="Clavaminate synthase-like"/>
    <property type="match status" value="1"/>
</dbReference>
<feature type="domain" description="TauD/TfdA-like" evidence="7">
    <location>
        <begin position="39"/>
        <end position="141"/>
    </location>
</feature>
<dbReference type="STRING" id="983966.A0A1E4S1X3"/>
<dbReference type="Pfam" id="PF02668">
    <property type="entry name" value="TauD"/>
    <property type="match status" value="1"/>
</dbReference>
<dbReference type="PANTHER" id="PTHR30468:SF1">
    <property type="entry name" value="ALPHA-KETOGLUTARATE-DEPENDENT SULFONATE DIOXYGENASE"/>
    <property type="match status" value="1"/>
</dbReference>
<reference evidence="8 9" key="1">
    <citation type="journal article" date="2016" name="Proc. Natl. Acad. Sci. U.S.A.">
        <title>Comparative genomics of biotechnologically important yeasts.</title>
        <authorList>
            <person name="Riley R."/>
            <person name="Haridas S."/>
            <person name="Wolfe K.H."/>
            <person name="Lopes M.R."/>
            <person name="Hittinger C.T."/>
            <person name="Goeker M."/>
            <person name="Salamov A.A."/>
            <person name="Wisecaver J.H."/>
            <person name="Long T.M."/>
            <person name="Calvey C.H."/>
            <person name="Aerts A.L."/>
            <person name="Barry K.W."/>
            <person name="Choi C."/>
            <person name="Clum A."/>
            <person name="Coughlan A.Y."/>
            <person name="Deshpande S."/>
            <person name="Douglass A.P."/>
            <person name="Hanson S.J."/>
            <person name="Klenk H.-P."/>
            <person name="LaButti K.M."/>
            <person name="Lapidus A."/>
            <person name="Lindquist E.A."/>
            <person name="Lipzen A.M."/>
            <person name="Meier-Kolthoff J.P."/>
            <person name="Ohm R.A."/>
            <person name="Otillar R.P."/>
            <person name="Pangilinan J.L."/>
            <person name="Peng Y."/>
            <person name="Rokas A."/>
            <person name="Rosa C.A."/>
            <person name="Scheuner C."/>
            <person name="Sibirny A.A."/>
            <person name="Slot J.C."/>
            <person name="Stielow J.B."/>
            <person name="Sun H."/>
            <person name="Kurtzman C.P."/>
            <person name="Blackwell M."/>
            <person name="Grigoriev I.V."/>
            <person name="Jeffries T.W."/>
        </authorList>
    </citation>
    <scope>NUCLEOTIDE SEQUENCE [LARGE SCALE GENOMIC DNA]</scope>
    <source>
        <strain evidence="9">ATCC 18201 / CBS 1600 / BCRC 20928 / JCM 3617 / NBRC 0987 / NRRL Y-1542</strain>
    </source>
</reference>
<evidence type="ECO:0000313" key="8">
    <source>
        <dbReference type="EMBL" id="ODV73506.1"/>
    </source>
</evidence>
<dbReference type="PANTHER" id="PTHR30468">
    <property type="entry name" value="ALPHA-KETOGLUTARATE-DEPENDENT SULFONATE DIOXYGENASE"/>
    <property type="match status" value="1"/>
</dbReference>
<keyword evidence="6" id="KW-0408">Iron</keyword>
<comment type="cofactor">
    <cofactor evidence="1">
        <name>Fe(2+)</name>
        <dbReference type="ChEBI" id="CHEBI:29033"/>
    </cofactor>
</comment>
<evidence type="ECO:0000259" key="7">
    <source>
        <dbReference type="Pfam" id="PF02668"/>
    </source>
</evidence>
<dbReference type="GO" id="GO:0046872">
    <property type="term" value="F:metal ion binding"/>
    <property type="evidence" value="ECO:0007669"/>
    <property type="project" value="UniProtKB-KW"/>
</dbReference>
<dbReference type="Gene3D" id="3.60.130.10">
    <property type="entry name" value="Clavaminate synthase-like"/>
    <property type="match status" value="1"/>
</dbReference>
<keyword evidence="4" id="KW-0223">Dioxygenase</keyword>
<dbReference type="GO" id="GO:0005737">
    <property type="term" value="C:cytoplasm"/>
    <property type="evidence" value="ECO:0007669"/>
    <property type="project" value="TreeGrafter"/>
</dbReference>
<dbReference type="InterPro" id="IPR042098">
    <property type="entry name" value="TauD-like_sf"/>
</dbReference>
<protein>
    <recommendedName>
        <fullName evidence="7">TauD/TfdA-like domain-containing protein</fullName>
    </recommendedName>
</protein>
<dbReference type="EMBL" id="KV453930">
    <property type="protein sequence ID" value="ODV73506.1"/>
    <property type="molecule type" value="Genomic_DNA"/>
</dbReference>
<evidence type="ECO:0000256" key="5">
    <source>
        <dbReference type="ARBA" id="ARBA00023002"/>
    </source>
</evidence>
<gene>
    <name evidence="8" type="ORF">CYBJADRAFT_162322</name>
</gene>
<keyword evidence="9" id="KW-1185">Reference proteome</keyword>